<evidence type="ECO:0000313" key="3">
    <source>
        <dbReference type="Proteomes" id="UP000252517"/>
    </source>
</evidence>
<keyword evidence="1" id="KW-1133">Transmembrane helix</keyword>
<keyword evidence="1" id="KW-0812">Transmembrane</keyword>
<evidence type="ECO:0000256" key="1">
    <source>
        <dbReference type="SAM" id="Phobius"/>
    </source>
</evidence>
<dbReference type="AlphaFoldDB" id="A0A367WNJ7"/>
<reference evidence="2 3" key="1">
    <citation type="submission" date="2014-07" db="EMBL/GenBank/DDBJ databases">
        <title>Draft genome sequence of Thalassospira profundimaris S25-3-2.</title>
        <authorList>
            <person name="Lai Q."/>
            <person name="Shao Z."/>
        </authorList>
    </citation>
    <scope>NUCLEOTIDE SEQUENCE [LARGE SCALE GENOMIC DNA]</scope>
    <source>
        <strain evidence="2 3">S25-3-2</strain>
    </source>
</reference>
<dbReference type="OrthoDB" id="9988344at2"/>
<sequence>MKKIYSVYCALMCLFAGMWALLVFLSVYVLLWMAARWLFRPGHTLLKDHPGLLDEFIASRVAMALVAMLLGVLALGIARDMPELLHLSRMIHIAALFSAACCALMTASGDVVAASLPHNEGG</sequence>
<keyword evidence="1" id="KW-0472">Membrane</keyword>
<evidence type="ECO:0000313" key="2">
    <source>
        <dbReference type="EMBL" id="RCK42022.1"/>
    </source>
</evidence>
<dbReference type="EMBL" id="JPWH01000031">
    <property type="protein sequence ID" value="RCK42022.1"/>
    <property type="molecule type" value="Genomic_DNA"/>
</dbReference>
<proteinExistence type="predicted"/>
<protein>
    <submittedName>
        <fullName evidence="2">Uncharacterized protein</fullName>
    </submittedName>
</protein>
<comment type="caution">
    <text evidence="2">The sequence shown here is derived from an EMBL/GenBank/DDBJ whole genome shotgun (WGS) entry which is preliminary data.</text>
</comment>
<name>A0A367WNJ7_9PROT</name>
<accession>A0A367WNJ7</accession>
<gene>
    <name evidence="2" type="ORF">TH25_23195</name>
</gene>
<feature type="transmembrane region" description="Helical" evidence="1">
    <location>
        <begin position="90"/>
        <end position="116"/>
    </location>
</feature>
<feature type="transmembrane region" description="Helical" evidence="1">
    <location>
        <begin position="7"/>
        <end position="37"/>
    </location>
</feature>
<feature type="transmembrane region" description="Helical" evidence="1">
    <location>
        <begin position="57"/>
        <end position="78"/>
    </location>
</feature>
<dbReference type="Proteomes" id="UP000252517">
    <property type="component" value="Unassembled WGS sequence"/>
</dbReference>
<organism evidence="2 3">
    <name type="scientific">Thalassospira profundimaris</name>
    <dbReference type="NCBI Taxonomy" id="502049"/>
    <lineage>
        <taxon>Bacteria</taxon>
        <taxon>Pseudomonadati</taxon>
        <taxon>Pseudomonadota</taxon>
        <taxon>Alphaproteobacteria</taxon>
        <taxon>Rhodospirillales</taxon>
        <taxon>Thalassospiraceae</taxon>
        <taxon>Thalassospira</taxon>
    </lineage>
</organism>
<dbReference type="RefSeq" id="WP_114090465.1">
    <property type="nucleotide sequence ID" value="NZ_JPWH01000031.1"/>
</dbReference>